<dbReference type="Proteomes" id="UP001459277">
    <property type="component" value="Unassembled WGS sequence"/>
</dbReference>
<organism evidence="2 3">
    <name type="scientific">Lithocarpus litseifolius</name>
    <dbReference type="NCBI Taxonomy" id="425828"/>
    <lineage>
        <taxon>Eukaryota</taxon>
        <taxon>Viridiplantae</taxon>
        <taxon>Streptophyta</taxon>
        <taxon>Embryophyta</taxon>
        <taxon>Tracheophyta</taxon>
        <taxon>Spermatophyta</taxon>
        <taxon>Magnoliopsida</taxon>
        <taxon>eudicotyledons</taxon>
        <taxon>Gunneridae</taxon>
        <taxon>Pentapetalae</taxon>
        <taxon>rosids</taxon>
        <taxon>fabids</taxon>
        <taxon>Fagales</taxon>
        <taxon>Fagaceae</taxon>
        <taxon>Lithocarpus</taxon>
    </lineage>
</organism>
<dbReference type="EMBL" id="JAZDWU010000010">
    <property type="protein sequence ID" value="KAK9988915.1"/>
    <property type="molecule type" value="Genomic_DNA"/>
</dbReference>
<proteinExistence type="predicted"/>
<dbReference type="PANTHER" id="PTHR33116">
    <property type="entry name" value="REVERSE TRANSCRIPTASE ZINC-BINDING DOMAIN-CONTAINING PROTEIN-RELATED-RELATED"/>
    <property type="match status" value="1"/>
</dbReference>
<dbReference type="Pfam" id="PF13966">
    <property type="entry name" value="zf-RVT"/>
    <property type="match status" value="1"/>
</dbReference>
<evidence type="ECO:0000313" key="3">
    <source>
        <dbReference type="Proteomes" id="UP001459277"/>
    </source>
</evidence>
<dbReference type="AlphaFoldDB" id="A0AAW2BVH6"/>
<evidence type="ECO:0000313" key="2">
    <source>
        <dbReference type="EMBL" id="KAK9988915.1"/>
    </source>
</evidence>
<evidence type="ECO:0000259" key="1">
    <source>
        <dbReference type="Pfam" id="PF13966"/>
    </source>
</evidence>
<accession>A0AAW2BVH6</accession>
<sequence length="431" mass="49898">MGGRSKVNTFKGLQERVTKRVMGWKEKNISKAGREVLIKTVAQAIPTYSMSIFKVPRAVCDGINSALAKYWLGQTRNEHKIHWVNWGRLCTPKDRGGVGFRDIHAFNLAMLAKQAWRLTQETHSLFYRVYKARYFPTCFFMEANLGSNPSFVWRSLLSARDVIKEGSIWSIGDGCMVGIKSHRWLPHPLAFHEGVDSAVKVKEFIDPQTKQWDRSKVNTWFRPSSRTEVLRVRLGSLDYRDKLVWNENKSRTFSVKSAYQVALRIHRNSSAEHSRAWDDKLVWNRLWGLPIPPKVRNFMWQACSDILPTRANLVWRKVHIDPKCAICGEHDETVIHILWQCPLARNVWALVRGRLQKCDSSALDFLSLARTLVVKLSREELETWAMVTWSIWNARNRIQFEATQTPPQIILKGAVSLLEEYHRLASSRSRS</sequence>
<dbReference type="PANTHER" id="PTHR33116:SF86">
    <property type="entry name" value="REVERSE TRANSCRIPTASE DOMAIN-CONTAINING PROTEIN"/>
    <property type="match status" value="1"/>
</dbReference>
<dbReference type="InterPro" id="IPR026960">
    <property type="entry name" value="RVT-Znf"/>
</dbReference>
<protein>
    <recommendedName>
        <fullName evidence="1">Reverse transcriptase zinc-binding domain-containing protein</fullName>
    </recommendedName>
</protein>
<gene>
    <name evidence="2" type="ORF">SO802_029154</name>
</gene>
<feature type="domain" description="Reverse transcriptase zinc-binding" evidence="1">
    <location>
        <begin position="253"/>
        <end position="348"/>
    </location>
</feature>
<keyword evidence="3" id="KW-1185">Reference proteome</keyword>
<name>A0AAW2BVH6_9ROSI</name>
<comment type="caution">
    <text evidence="2">The sequence shown here is derived from an EMBL/GenBank/DDBJ whole genome shotgun (WGS) entry which is preliminary data.</text>
</comment>
<reference evidence="2 3" key="1">
    <citation type="submission" date="2024-01" db="EMBL/GenBank/DDBJ databases">
        <title>A telomere-to-telomere, gap-free genome of sweet tea (Lithocarpus litseifolius).</title>
        <authorList>
            <person name="Zhou J."/>
        </authorList>
    </citation>
    <scope>NUCLEOTIDE SEQUENCE [LARGE SCALE GENOMIC DNA]</scope>
    <source>
        <strain evidence="2">Zhou-2022a</strain>
        <tissue evidence="2">Leaf</tissue>
    </source>
</reference>